<gene>
    <name evidence="2" type="ORF">ACFFX0_12230</name>
</gene>
<feature type="region of interest" description="Disordered" evidence="1">
    <location>
        <begin position="60"/>
        <end position="79"/>
    </location>
</feature>
<evidence type="ECO:0000313" key="2">
    <source>
        <dbReference type="EMBL" id="MFB9071928.1"/>
    </source>
</evidence>
<keyword evidence="3" id="KW-1185">Reference proteome</keyword>
<organism evidence="2 3">
    <name type="scientific">Citricoccus parietis</name>
    <dbReference type="NCBI Taxonomy" id="592307"/>
    <lineage>
        <taxon>Bacteria</taxon>
        <taxon>Bacillati</taxon>
        <taxon>Actinomycetota</taxon>
        <taxon>Actinomycetes</taxon>
        <taxon>Micrococcales</taxon>
        <taxon>Micrococcaceae</taxon>
        <taxon>Citricoccus</taxon>
    </lineage>
</organism>
<protein>
    <submittedName>
        <fullName evidence="2">Uncharacterized protein</fullName>
    </submittedName>
</protein>
<evidence type="ECO:0000256" key="1">
    <source>
        <dbReference type="SAM" id="MobiDB-lite"/>
    </source>
</evidence>
<dbReference type="EMBL" id="JBHMFI010000001">
    <property type="protein sequence ID" value="MFB9071928.1"/>
    <property type="molecule type" value="Genomic_DNA"/>
</dbReference>
<comment type="caution">
    <text evidence="2">The sequence shown here is derived from an EMBL/GenBank/DDBJ whole genome shotgun (WGS) entry which is preliminary data.</text>
</comment>
<sequence>MSSAAPAAVSVGRAASSVAVGTGSPSIQQETAAASARWEPGAPASCITWARRRRAGSACSRSSAAVAMGPSRSPTASVV</sequence>
<name>A0ABV5FZ11_9MICC</name>
<accession>A0ABV5FZ11</accession>
<reference evidence="2 3" key="1">
    <citation type="submission" date="2024-09" db="EMBL/GenBank/DDBJ databases">
        <authorList>
            <person name="Sun Q."/>
            <person name="Mori K."/>
        </authorList>
    </citation>
    <scope>NUCLEOTIDE SEQUENCE [LARGE SCALE GENOMIC DNA]</scope>
    <source>
        <strain evidence="2 3">CCM 7609</strain>
    </source>
</reference>
<proteinExistence type="predicted"/>
<dbReference type="Proteomes" id="UP001589575">
    <property type="component" value="Unassembled WGS sequence"/>
</dbReference>
<evidence type="ECO:0000313" key="3">
    <source>
        <dbReference type="Proteomes" id="UP001589575"/>
    </source>
</evidence>
<feature type="region of interest" description="Disordered" evidence="1">
    <location>
        <begin position="1"/>
        <end position="24"/>
    </location>
</feature>